<reference evidence="1 2" key="1">
    <citation type="submission" date="2022-06" db="EMBL/GenBank/DDBJ databases">
        <title>Haloarcula sp. a new haloarchaeum isolate from saline soil.</title>
        <authorList>
            <person name="Strakova D."/>
            <person name="Galisteo C."/>
            <person name="Sanchez-Porro C."/>
            <person name="Ventosa A."/>
        </authorList>
    </citation>
    <scope>NUCLEOTIDE SEQUENCE [LARGE SCALE GENOMIC DNA]</scope>
    <source>
        <strain evidence="1 2">S1CR25-12</strain>
    </source>
</reference>
<dbReference type="EMBL" id="JAMQON010000001">
    <property type="protein sequence ID" value="MDS0258209.1"/>
    <property type="molecule type" value="Genomic_DNA"/>
</dbReference>
<proteinExistence type="predicted"/>
<organism evidence="1 2">
    <name type="scientific">Haloarcula saliterrae</name>
    <dbReference type="NCBI Taxonomy" id="2950534"/>
    <lineage>
        <taxon>Archaea</taxon>
        <taxon>Methanobacteriati</taxon>
        <taxon>Methanobacteriota</taxon>
        <taxon>Stenosarchaea group</taxon>
        <taxon>Halobacteria</taxon>
        <taxon>Halobacteriales</taxon>
        <taxon>Haloarculaceae</taxon>
        <taxon>Haloarcula</taxon>
    </lineage>
</organism>
<dbReference type="Proteomes" id="UP001259659">
    <property type="component" value="Unassembled WGS sequence"/>
</dbReference>
<evidence type="ECO:0000313" key="1">
    <source>
        <dbReference type="EMBL" id="MDS0258209.1"/>
    </source>
</evidence>
<dbReference type="Gene3D" id="3.40.50.720">
    <property type="entry name" value="NAD(P)-binding Rossmann-like Domain"/>
    <property type="match status" value="1"/>
</dbReference>
<comment type="caution">
    <text evidence="1">The sequence shown here is derived from an EMBL/GenBank/DDBJ whole genome shotgun (WGS) entry which is preliminary data.</text>
</comment>
<dbReference type="RefSeq" id="WP_310917768.1">
    <property type="nucleotide sequence ID" value="NZ_JAMQON010000001.1"/>
</dbReference>
<evidence type="ECO:0000313" key="2">
    <source>
        <dbReference type="Proteomes" id="UP001259659"/>
    </source>
</evidence>
<gene>
    <name evidence="1" type="ORF">NDI56_02160</name>
</gene>
<dbReference type="NCBIfam" id="TIGR03882">
    <property type="entry name" value="cyclo_dehyd_2"/>
    <property type="match status" value="1"/>
</dbReference>
<keyword evidence="2" id="KW-1185">Reference proteome</keyword>
<accession>A0ABU2F7J3</accession>
<sequence length="296" mass="31165">MDTPQSPTELTVETRFKVPNGTAMAEYGDAIVVTGPTGTRTLSGEAAQLSGDLLAASDGQTPLGDVVPAIGDEATALAIAERLSAAGLVYPVELLDGFDVDDNRLSLLETLLLGLDADSRPGFADRVRSLTVGLHGEPSTTGQLGDAFGAFGCTTTDSDPDVLVFVEGDATTDREAVNRAWLDSDATLVRAAVRGTEVEIGPVLSPSSESCLACLTTREELNDAGRELTYRSLAPGPTYETELCSHVLTRLTLRAGLARLPADLVGRLFRFDLRTLDYGEARLFGVPGCDACDGRD</sequence>
<name>A0ABU2F7J3_9EURY</name>
<dbReference type="InterPro" id="IPR022291">
    <property type="entry name" value="Bacteriocin_synth_cyclodeHase"/>
</dbReference>
<protein>
    <submittedName>
        <fullName evidence="1">TOMM leader peptide-binding protein</fullName>
    </submittedName>
</protein>